<protein>
    <recommendedName>
        <fullName evidence="2">CBS domain-containing protein</fullName>
    </recommendedName>
</protein>
<dbReference type="Pfam" id="PF00571">
    <property type="entry name" value="CBS"/>
    <property type="match status" value="1"/>
</dbReference>
<feature type="domain" description="CBS" evidence="2">
    <location>
        <begin position="11"/>
        <end position="70"/>
    </location>
</feature>
<comment type="caution">
    <text evidence="3">The sequence shown here is derived from an EMBL/GenBank/DDBJ whole genome shotgun (WGS) entry which is preliminary data.</text>
</comment>
<evidence type="ECO:0000256" key="1">
    <source>
        <dbReference type="PROSITE-ProRule" id="PRU00703"/>
    </source>
</evidence>
<dbReference type="InterPro" id="IPR046342">
    <property type="entry name" value="CBS_dom_sf"/>
</dbReference>
<dbReference type="Gene3D" id="3.10.580.10">
    <property type="entry name" value="CBS-domain"/>
    <property type="match status" value="1"/>
</dbReference>
<dbReference type="PROSITE" id="PS51371">
    <property type="entry name" value="CBS"/>
    <property type="match status" value="1"/>
</dbReference>
<name>A0ABC8REK9_9AQUA</name>
<dbReference type="Proteomes" id="UP001642360">
    <property type="component" value="Unassembled WGS sequence"/>
</dbReference>
<dbReference type="AlphaFoldDB" id="A0ABC8REK9"/>
<evidence type="ECO:0000313" key="4">
    <source>
        <dbReference type="Proteomes" id="UP001642360"/>
    </source>
</evidence>
<organism evidence="3 4">
    <name type="scientific">Ilex paraguariensis</name>
    <name type="common">yerba mate</name>
    <dbReference type="NCBI Taxonomy" id="185542"/>
    <lineage>
        <taxon>Eukaryota</taxon>
        <taxon>Viridiplantae</taxon>
        <taxon>Streptophyta</taxon>
        <taxon>Embryophyta</taxon>
        <taxon>Tracheophyta</taxon>
        <taxon>Spermatophyta</taxon>
        <taxon>Magnoliopsida</taxon>
        <taxon>eudicotyledons</taxon>
        <taxon>Gunneridae</taxon>
        <taxon>Pentapetalae</taxon>
        <taxon>asterids</taxon>
        <taxon>campanulids</taxon>
        <taxon>Aquifoliales</taxon>
        <taxon>Aquifoliaceae</taxon>
        <taxon>Ilex</taxon>
    </lineage>
</organism>
<proteinExistence type="predicted"/>
<keyword evidence="1" id="KW-0129">CBS domain</keyword>
<evidence type="ECO:0000259" key="2">
    <source>
        <dbReference type="PROSITE" id="PS51371"/>
    </source>
</evidence>
<evidence type="ECO:0000313" key="3">
    <source>
        <dbReference type="EMBL" id="CAK9141990.1"/>
    </source>
</evidence>
<reference evidence="3 4" key="1">
    <citation type="submission" date="2024-02" db="EMBL/GenBank/DDBJ databases">
        <authorList>
            <person name="Vignale AGUSTIN F."/>
            <person name="Sosa J E."/>
            <person name="Modenutti C."/>
        </authorList>
    </citation>
    <scope>NUCLEOTIDE SEQUENCE [LARGE SCALE GENOMIC DNA]</scope>
</reference>
<dbReference type="SUPFAM" id="SSF54631">
    <property type="entry name" value="CBS-domain pair"/>
    <property type="match status" value="1"/>
</dbReference>
<dbReference type="EMBL" id="CAUOFW020001187">
    <property type="protein sequence ID" value="CAK9141990.1"/>
    <property type="molecule type" value="Genomic_DNA"/>
</dbReference>
<gene>
    <name evidence="3" type="ORF">ILEXP_LOCUS9621</name>
</gene>
<sequence>MGIRTELREVMTPNPECATLETSILEALHIMHDGKFLHLPVVDKDGYIAACVDVLQITHAAISMMKAVELE</sequence>
<accession>A0ABC8REK9</accession>
<keyword evidence="4" id="KW-1185">Reference proteome</keyword>
<dbReference type="InterPro" id="IPR000644">
    <property type="entry name" value="CBS_dom"/>
</dbReference>